<dbReference type="InterPro" id="IPR014716">
    <property type="entry name" value="Fibrinogen_a/b/g_C_1"/>
</dbReference>
<dbReference type="InterPro" id="IPR036056">
    <property type="entry name" value="Fibrinogen-like_C"/>
</dbReference>
<dbReference type="HOGENOM" id="CLU_038628_8_0_1"/>
<dbReference type="SUPFAM" id="SSF56496">
    <property type="entry name" value="Fibrinogen C-terminal domain-like"/>
    <property type="match status" value="2"/>
</dbReference>
<sequence>MRHSSKAENKFVYVQSGETQSNSCILNEFAIDNSTISAQLQCGMPCNALTQCVGVDIVGDEAKCCRLLYGFPALIPSDTISDDRYQKSTGISIDYFCSVQLTNGQIISTLCSQGTHEWMGNWKDYENGFGSDESEFWIGNQKIHELTNDGYTYLRKEMMDPDCVWKYAEYSTFYVQFGSSKYKLLVSGYSGNAGNRNVHELTNDGYTYLRIELMDHDCIWKYAEYSYFYVESDSNKYKLHVNGYSGDAEDSMWYHDGMFFSTYDNDNDYADYNCGLRWRGGWWYRGCHRTNLNGDYGNNDYGEGINWYHWKGFYYSMKEVRIMVRKP</sequence>
<dbReference type="InterPro" id="IPR050373">
    <property type="entry name" value="Fibrinogen_C-term_domain"/>
</dbReference>
<protein>
    <submittedName>
        <fullName evidence="1">Tenascin-R</fullName>
    </submittedName>
</protein>
<name>K1R143_MAGGI</name>
<accession>K1R143</accession>
<dbReference type="EMBL" id="JH816311">
    <property type="protein sequence ID" value="EKC27461.1"/>
    <property type="molecule type" value="Genomic_DNA"/>
</dbReference>
<organism evidence="1">
    <name type="scientific">Magallana gigas</name>
    <name type="common">Pacific oyster</name>
    <name type="synonym">Crassostrea gigas</name>
    <dbReference type="NCBI Taxonomy" id="29159"/>
    <lineage>
        <taxon>Eukaryota</taxon>
        <taxon>Metazoa</taxon>
        <taxon>Spiralia</taxon>
        <taxon>Lophotrochozoa</taxon>
        <taxon>Mollusca</taxon>
        <taxon>Bivalvia</taxon>
        <taxon>Autobranchia</taxon>
        <taxon>Pteriomorphia</taxon>
        <taxon>Ostreida</taxon>
        <taxon>Ostreoidea</taxon>
        <taxon>Ostreidae</taxon>
        <taxon>Magallana</taxon>
    </lineage>
</organism>
<evidence type="ECO:0000313" key="1">
    <source>
        <dbReference type="EMBL" id="EKC27461.1"/>
    </source>
</evidence>
<dbReference type="InterPro" id="IPR002181">
    <property type="entry name" value="Fibrinogen_a/b/g_C_dom"/>
</dbReference>
<gene>
    <name evidence="1" type="ORF">CGI_10003187</name>
</gene>
<dbReference type="AlphaFoldDB" id="K1R143"/>
<dbReference type="PROSITE" id="PS51406">
    <property type="entry name" value="FIBRINOGEN_C_2"/>
    <property type="match status" value="1"/>
</dbReference>
<dbReference type="PANTHER" id="PTHR19143">
    <property type="entry name" value="FIBRINOGEN/TENASCIN/ANGIOPOEITIN"/>
    <property type="match status" value="1"/>
</dbReference>
<dbReference type="GO" id="GO:0005615">
    <property type="term" value="C:extracellular space"/>
    <property type="evidence" value="ECO:0007669"/>
    <property type="project" value="TreeGrafter"/>
</dbReference>
<dbReference type="Gene3D" id="3.90.215.10">
    <property type="entry name" value="Gamma Fibrinogen, chain A, domain 1"/>
    <property type="match status" value="2"/>
</dbReference>
<dbReference type="SMART" id="SM00186">
    <property type="entry name" value="FBG"/>
    <property type="match status" value="1"/>
</dbReference>
<reference evidence="1" key="1">
    <citation type="journal article" date="2012" name="Nature">
        <title>The oyster genome reveals stress adaptation and complexity of shell formation.</title>
        <authorList>
            <person name="Zhang G."/>
            <person name="Fang X."/>
            <person name="Guo X."/>
            <person name="Li L."/>
            <person name="Luo R."/>
            <person name="Xu F."/>
            <person name="Yang P."/>
            <person name="Zhang L."/>
            <person name="Wang X."/>
            <person name="Qi H."/>
            <person name="Xiong Z."/>
            <person name="Que H."/>
            <person name="Xie Y."/>
            <person name="Holland P.W."/>
            <person name="Paps J."/>
            <person name="Zhu Y."/>
            <person name="Wu F."/>
            <person name="Chen Y."/>
            <person name="Wang J."/>
            <person name="Peng C."/>
            <person name="Meng J."/>
            <person name="Yang L."/>
            <person name="Liu J."/>
            <person name="Wen B."/>
            <person name="Zhang N."/>
            <person name="Huang Z."/>
            <person name="Zhu Q."/>
            <person name="Feng Y."/>
            <person name="Mount A."/>
            <person name="Hedgecock D."/>
            <person name="Xu Z."/>
            <person name="Liu Y."/>
            <person name="Domazet-Loso T."/>
            <person name="Du Y."/>
            <person name="Sun X."/>
            <person name="Zhang S."/>
            <person name="Liu B."/>
            <person name="Cheng P."/>
            <person name="Jiang X."/>
            <person name="Li J."/>
            <person name="Fan D."/>
            <person name="Wang W."/>
            <person name="Fu W."/>
            <person name="Wang T."/>
            <person name="Wang B."/>
            <person name="Zhang J."/>
            <person name="Peng Z."/>
            <person name="Li Y."/>
            <person name="Li N."/>
            <person name="Wang J."/>
            <person name="Chen M."/>
            <person name="He Y."/>
            <person name="Tan F."/>
            <person name="Song X."/>
            <person name="Zheng Q."/>
            <person name="Huang R."/>
            <person name="Yang H."/>
            <person name="Du X."/>
            <person name="Chen L."/>
            <person name="Yang M."/>
            <person name="Gaffney P.M."/>
            <person name="Wang S."/>
            <person name="Luo L."/>
            <person name="She Z."/>
            <person name="Ming Y."/>
            <person name="Huang W."/>
            <person name="Zhang S."/>
            <person name="Huang B."/>
            <person name="Zhang Y."/>
            <person name="Qu T."/>
            <person name="Ni P."/>
            <person name="Miao G."/>
            <person name="Wang J."/>
            <person name="Wang Q."/>
            <person name="Steinberg C.E."/>
            <person name="Wang H."/>
            <person name="Li N."/>
            <person name="Qian L."/>
            <person name="Zhang G."/>
            <person name="Li Y."/>
            <person name="Yang H."/>
            <person name="Liu X."/>
            <person name="Wang J."/>
            <person name="Yin Y."/>
            <person name="Wang J."/>
        </authorList>
    </citation>
    <scope>NUCLEOTIDE SEQUENCE [LARGE SCALE GENOMIC DNA]</scope>
    <source>
        <strain evidence="1">05x7-T-G4-1.051#20</strain>
    </source>
</reference>
<proteinExistence type="predicted"/>
<dbReference type="Pfam" id="PF00147">
    <property type="entry name" value="Fibrinogen_C"/>
    <property type="match status" value="1"/>
</dbReference>
<dbReference type="InParanoid" id="K1R143"/>